<name>A0A845QYD6_9CLOT</name>
<evidence type="ECO:0000256" key="4">
    <source>
        <dbReference type="ARBA" id="ARBA00022692"/>
    </source>
</evidence>
<dbReference type="InterPro" id="IPR050445">
    <property type="entry name" value="Bact_polysacc_biosynth/exp"/>
</dbReference>
<evidence type="ECO:0000256" key="7">
    <source>
        <dbReference type="SAM" id="Phobius"/>
    </source>
</evidence>
<evidence type="ECO:0000256" key="5">
    <source>
        <dbReference type="ARBA" id="ARBA00022989"/>
    </source>
</evidence>
<organism evidence="10 11">
    <name type="scientific">Senegalia massiliensis</name>
    <dbReference type="NCBI Taxonomy" id="1720316"/>
    <lineage>
        <taxon>Bacteria</taxon>
        <taxon>Bacillati</taxon>
        <taxon>Bacillota</taxon>
        <taxon>Clostridia</taxon>
        <taxon>Eubacteriales</taxon>
        <taxon>Clostridiaceae</taxon>
        <taxon>Senegalia</taxon>
    </lineage>
</organism>
<evidence type="ECO:0000259" key="9">
    <source>
        <dbReference type="Pfam" id="PF13807"/>
    </source>
</evidence>
<keyword evidence="6 7" id="KW-0472">Membrane</keyword>
<dbReference type="InterPro" id="IPR003856">
    <property type="entry name" value="LPS_length_determ_N"/>
</dbReference>
<evidence type="ECO:0000256" key="2">
    <source>
        <dbReference type="ARBA" id="ARBA00006683"/>
    </source>
</evidence>
<dbReference type="InterPro" id="IPR032807">
    <property type="entry name" value="GNVR"/>
</dbReference>
<feature type="domain" description="Tyrosine-protein kinase G-rich" evidence="9">
    <location>
        <begin position="142"/>
        <end position="191"/>
    </location>
</feature>
<dbReference type="Pfam" id="PF02706">
    <property type="entry name" value="Wzz"/>
    <property type="match status" value="1"/>
</dbReference>
<evidence type="ECO:0000256" key="6">
    <source>
        <dbReference type="ARBA" id="ARBA00023136"/>
    </source>
</evidence>
<gene>
    <name evidence="10" type="ORF">D3Z33_09980</name>
</gene>
<reference evidence="10 11" key="1">
    <citation type="submission" date="2018-08" db="EMBL/GenBank/DDBJ databases">
        <title>Murine metabolic-syndrome-specific gut microbial biobank.</title>
        <authorList>
            <person name="Liu C."/>
        </authorList>
    </citation>
    <scope>NUCLEOTIDE SEQUENCE [LARGE SCALE GENOMIC DNA]</scope>
    <source>
        <strain evidence="10 11">583</strain>
    </source>
</reference>
<dbReference type="Proteomes" id="UP000467132">
    <property type="component" value="Unassembled WGS sequence"/>
</dbReference>
<comment type="subcellular location">
    <subcellularLocation>
        <location evidence="1">Cell membrane</location>
        <topology evidence="1">Multi-pass membrane protein</topology>
    </subcellularLocation>
</comment>
<keyword evidence="11" id="KW-1185">Reference proteome</keyword>
<keyword evidence="3" id="KW-1003">Cell membrane</keyword>
<dbReference type="OrthoDB" id="2360475at2"/>
<dbReference type="EMBL" id="QXXA01000010">
    <property type="protein sequence ID" value="NBI07180.1"/>
    <property type="molecule type" value="Genomic_DNA"/>
</dbReference>
<dbReference type="Pfam" id="PF13807">
    <property type="entry name" value="GNVR"/>
    <property type="match status" value="1"/>
</dbReference>
<evidence type="ECO:0000256" key="3">
    <source>
        <dbReference type="ARBA" id="ARBA00022475"/>
    </source>
</evidence>
<keyword evidence="4 7" id="KW-0812">Transmembrane</keyword>
<keyword evidence="5 7" id="KW-1133">Transmembrane helix</keyword>
<proteinExistence type="inferred from homology"/>
<accession>A0A845QYD6</accession>
<dbReference type="PANTHER" id="PTHR32309:SF13">
    <property type="entry name" value="FERRIC ENTEROBACTIN TRANSPORT PROTEIN FEPE"/>
    <property type="match status" value="1"/>
</dbReference>
<comment type="similarity">
    <text evidence="2">Belongs to the CpsC/CapA family.</text>
</comment>
<dbReference type="PANTHER" id="PTHR32309">
    <property type="entry name" value="TYROSINE-PROTEIN KINASE"/>
    <property type="match status" value="1"/>
</dbReference>
<evidence type="ECO:0000313" key="10">
    <source>
        <dbReference type="EMBL" id="NBI07180.1"/>
    </source>
</evidence>
<protein>
    <submittedName>
        <fullName evidence="10">Lipopolysaccharide biosynthesis protein</fullName>
    </submittedName>
</protein>
<dbReference type="AlphaFoldDB" id="A0A845QYD6"/>
<evidence type="ECO:0000259" key="8">
    <source>
        <dbReference type="Pfam" id="PF02706"/>
    </source>
</evidence>
<evidence type="ECO:0000313" key="11">
    <source>
        <dbReference type="Proteomes" id="UP000467132"/>
    </source>
</evidence>
<sequence length="223" mass="24941">MELRELFFIVWKKKWLIVLITLISIIASAIISFFILPSEYETYTTLMVGKSKEYSGMNQGIEYNDVLLNKQLVSTYGELAKSRAVGQKVIEDLDLDMSHGAFSEKVNVSLVNDTEIIKIVVSHKDPEETAIIANKTAEVFMEEVKEKMKIDNVQVIDKALVPEGPVSPKPMLNIAIAAVLGIMISVFIIFILEYLDNTIKTPNDVEKHLGLPVIGMIPKTADK</sequence>
<dbReference type="GO" id="GO:0004713">
    <property type="term" value="F:protein tyrosine kinase activity"/>
    <property type="evidence" value="ECO:0007669"/>
    <property type="project" value="TreeGrafter"/>
</dbReference>
<feature type="transmembrane region" description="Helical" evidence="7">
    <location>
        <begin position="15"/>
        <end position="36"/>
    </location>
</feature>
<evidence type="ECO:0000256" key="1">
    <source>
        <dbReference type="ARBA" id="ARBA00004651"/>
    </source>
</evidence>
<feature type="domain" description="Polysaccharide chain length determinant N-terminal" evidence="8">
    <location>
        <begin position="2"/>
        <end position="93"/>
    </location>
</feature>
<dbReference type="GO" id="GO:0005886">
    <property type="term" value="C:plasma membrane"/>
    <property type="evidence" value="ECO:0007669"/>
    <property type="project" value="UniProtKB-SubCell"/>
</dbReference>
<feature type="transmembrane region" description="Helical" evidence="7">
    <location>
        <begin position="171"/>
        <end position="192"/>
    </location>
</feature>
<comment type="caution">
    <text evidence="10">The sequence shown here is derived from an EMBL/GenBank/DDBJ whole genome shotgun (WGS) entry which is preliminary data.</text>
</comment>